<feature type="compositionally biased region" description="Basic and acidic residues" evidence="1">
    <location>
        <begin position="130"/>
        <end position="139"/>
    </location>
</feature>
<sequence length="228" mass="25254">MGTWLDTAMRLLTAQNTSQNPVKTRAKNRGHGRSVPAPAPRLWMCSCTSIKRLIRLHTPRPCEQHKLHRCSHRTHSEEVQGATYGRPSSGLARVINFRGPCERGDGWTCGREGGEGRRQSEEREEEEDDRRERGNHVHESPTGWGTARTGLSWAAAQVQIGARAMLADGVSLSQFRLAHPPYVEKPQAATDHGGVAEAPAHCSVAGWNCDVGWRWYFRTATRSGQVAA</sequence>
<name>A0ABN9SXT6_9DINO</name>
<dbReference type="EMBL" id="CAUYUJ010014147">
    <property type="protein sequence ID" value="CAK0837362.1"/>
    <property type="molecule type" value="Genomic_DNA"/>
</dbReference>
<proteinExistence type="predicted"/>
<evidence type="ECO:0000313" key="3">
    <source>
        <dbReference type="Proteomes" id="UP001189429"/>
    </source>
</evidence>
<protein>
    <submittedName>
        <fullName evidence="2">Uncharacterized protein</fullName>
    </submittedName>
</protein>
<keyword evidence="3" id="KW-1185">Reference proteome</keyword>
<evidence type="ECO:0000256" key="1">
    <source>
        <dbReference type="SAM" id="MobiDB-lite"/>
    </source>
</evidence>
<organism evidence="2 3">
    <name type="scientific">Prorocentrum cordatum</name>
    <dbReference type="NCBI Taxonomy" id="2364126"/>
    <lineage>
        <taxon>Eukaryota</taxon>
        <taxon>Sar</taxon>
        <taxon>Alveolata</taxon>
        <taxon>Dinophyceae</taxon>
        <taxon>Prorocentrales</taxon>
        <taxon>Prorocentraceae</taxon>
        <taxon>Prorocentrum</taxon>
    </lineage>
</organism>
<evidence type="ECO:0000313" key="2">
    <source>
        <dbReference type="EMBL" id="CAK0837362.1"/>
    </source>
</evidence>
<feature type="region of interest" description="Disordered" evidence="1">
    <location>
        <begin position="106"/>
        <end position="145"/>
    </location>
</feature>
<feature type="compositionally biased region" description="Basic and acidic residues" evidence="1">
    <location>
        <begin position="112"/>
        <end position="121"/>
    </location>
</feature>
<accession>A0ABN9SXT6</accession>
<gene>
    <name evidence="2" type="ORF">PCOR1329_LOCUS33572</name>
</gene>
<feature type="region of interest" description="Disordered" evidence="1">
    <location>
        <begin position="16"/>
        <end position="35"/>
    </location>
</feature>
<comment type="caution">
    <text evidence="2">The sequence shown here is derived from an EMBL/GenBank/DDBJ whole genome shotgun (WGS) entry which is preliminary data.</text>
</comment>
<dbReference type="Proteomes" id="UP001189429">
    <property type="component" value="Unassembled WGS sequence"/>
</dbReference>
<reference evidence="2" key="1">
    <citation type="submission" date="2023-10" db="EMBL/GenBank/DDBJ databases">
        <authorList>
            <person name="Chen Y."/>
            <person name="Shah S."/>
            <person name="Dougan E. K."/>
            <person name="Thang M."/>
            <person name="Chan C."/>
        </authorList>
    </citation>
    <scope>NUCLEOTIDE SEQUENCE [LARGE SCALE GENOMIC DNA]</scope>
</reference>